<gene>
    <name evidence="1" type="ORF">HNO88_004317</name>
</gene>
<sequence length="354" mass="38749">MAYDTNILRNVDQSGSGRDNLRVTPGVDLAYSRLFGRVALKFSGSVGYDFNDRIRSLNQSRIISEGSMGAPVGAACSVKADASYRRLTFDLNDTQAAAGSTSATQVYNVSANCTRESGFNPVAGFTYRSLESSQRRVFDYRQYVGSLGVAYTQPSIGTVTLNATAAQLRRPHFAELTGFDDDTDVYTLSVGLNRSVSPRIRISAAGGLTKANPRRTGVRSFLGASYNAQVEWLPTPRLVISGAALREVTNQNGISATYVIRSNYTLSAELQLSGKSRVSLIANRSQRDFRGEDLSPSLLPIRADRSNIISARYNYDLSHRLRASFDLSHRRREADNPTYNYTSTVLSSSIGAHF</sequence>
<dbReference type="Proteomes" id="UP000555448">
    <property type="component" value="Unassembled WGS sequence"/>
</dbReference>
<reference evidence="1 2" key="1">
    <citation type="submission" date="2020-08" db="EMBL/GenBank/DDBJ databases">
        <title>Functional genomics of gut bacteria from endangered species of beetles.</title>
        <authorList>
            <person name="Carlos-Shanley C."/>
        </authorList>
    </citation>
    <scope>NUCLEOTIDE SEQUENCE [LARGE SCALE GENOMIC DNA]</scope>
    <source>
        <strain evidence="1 2">S00245</strain>
    </source>
</reference>
<dbReference type="EMBL" id="JACHLR010000040">
    <property type="protein sequence ID" value="MBB4860971.1"/>
    <property type="molecule type" value="Genomic_DNA"/>
</dbReference>
<name>A0A7W7KEJ8_9SPHN</name>
<dbReference type="InterPro" id="IPR018759">
    <property type="entry name" value="BBP2_2"/>
</dbReference>
<dbReference type="AlphaFoldDB" id="A0A7W7KEJ8"/>
<comment type="caution">
    <text evidence="1">The sequence shown here is derived from an EMBL/GenBank/DDBJ whole genome shotgun (WGS) entry which is preliminary data.</text>
</comment>
<protein>
    <recommendedName>
        <fullName evidence="3">Gellan polysaccharide biosynthesis protein GelF</fullName>
    </recommendedName>
</protein>
<proteinExistence type="predicted"/>
<keyword evidence="2" id="KW-1185">Reference proteome</keyword>
<evidence type="ECO:0008006" key="3">
    <source>
        <dbReference type="Google" id="ProtNLM"/>
    </source>
</evidence>
<dbReference type="SUPFAM" id="SSF56935">
    <property type="entry name" value="Porins"/>
    <property type="match status" value="1"/>
</dbReference>
<accession>A0A7W7KEJ8</accession>
<evidence type="ECO:0000313" key="1">
    <source>
        <dbReference type="EMBL" id="MBB4860971.1"/>
    </source>
</evidence>
<evidence type="ECO:0000313" key="2">
    <source>
        <dbReference type="Proteomes" id="UP000555448"/>
    </source>
</evidence>
<organism evidence="1 2">
    <name type="scientific">Novosphingobium chloroacetimidivorans</name>
    <dbReference type="NCBI Taxonomy" id="1428314"/>
    <lineage>
        <taxon>Bacteria</taxon>
        <taxon>Pseudomonadati</taxon>
        <taxon>Pseudomonadota</taxon>
        <taxon>Alphaproteobacteria</taxon>
        <taxon>Sphingomonadales</taxon>
        <taxon>Sphingomonadaceae</taxon>
        <taxon>Novosphingobium</taxon>
    </lineage>
</organism>
<dbReference type="Pfam" id="PF10082">
    <property type="entry name" value="BBP2_2"/>
    <property type="match status" value="1"/>
</dbReference>